<comment type="subunit">
    <text evidence="2">Interacts with ODC1 and thereby sterically blocks ODC homodimerization.</text>
</comment>
<evidence type="ECO:0000256" key="4">
    <source>
        <dbReference type="ARBA" id="ARBA00022758"/>
    </source>
</evidence>
<dbReference type="RefSeq" id="XP_017776495.1">
    <property type="nucleotide sequence ID" value="XM_017921006.1"/>
</dbReference>
<dbReference type="PANTHER" id="PTHR10279:SF10">
    <property type="entry name" value="ORNITHINE DECARBOXYLASE ANTIZYME"/>
    <property type="match status" value="1"/>
</dbReference>
<accession>A0ABM1MPJ5</accession>
<evidence type="ECO:0000256" key="2">
    <source>
        <dbReference type="ARBA" id="ARBA00011836"/>
    </source>
</evidence>
<dbReference type="Gene3D" id="3.40.630.60">
    <property type="match status" value="1"/>
</dbReference>
<protein>
    <recommendedName>
        <fullName evidence="3">Ornithine decarboxylase antizyme</fullName>
    </recommendedName>
</protein>
<dbReference type="InterPro" id="IPR016181">
    <property type="entry name" value="Acyl_CoA_acyltransferase"/>
</dbReference>
<evidence type="ECO:0000313" key="6">
    <source>
        <dbReference type="RefSeq" id="XP_017776495.1"/>
    </source>
</evidence>
<proteinExistence type="inferred from homology"/>
<gene>
    <name evidence="6" type="primary">LOC108562604</name>
</gene>
<evidence type="ECO:0000256" key="1">
    <source>
        <dbReference type="ARBA" id="ARBA00008796"/>
    </source>
</evidence>
<evidence type="ECO:0000256" key="3">
    <source>
        <dbReference type="ARBA" id="ARBA00017712"/>
    </source>
</evidence>
<dbReference type="InterPro" id="IPR038581">
    <property type="entry name" value="ODC_AZ_sf"/>
</dbReference>
<dbReference type="PANTHER" id="PTHR10279">
    <property type="entry name" value="ORNITHINE DECARBOXYLASE ANTIZYME"/>
    <property type="match status" value="1"/>
</dbReference>
<dbReference type="SUPFAM" id="SSF55729">
    <property type="entry name" value="Acyl-CoA N-acyltransferases (Nat)"/>
    <property type="match status" value="1"/>
</dbReference>
<organism evidence="5 6">
    <name type="scientific">Nicrophorus vespilloides</name>
    <name type="common">Boreal carrion beetle</name>
    <dbReference type="NCBI Taxonomy" id="110193"/>
    <lineage>
        <taxon>Eukaryota</taxon>
        <taxon>Metazoa</taxon>
        <taxon>Ecdysozoa</taxon>
        <taxon>Arthropoda</taxon>
        <taxon>Hexapoda</taxon>
        <taxon>Insecta</taxon>
        <taxon>Pterygota</taxon>
        <taxon>Neoptera</taxon>
        <taxon>Endopterygota</taxon>
        <taxon>Coleoptera</taxon>
        <taxon>Polyphaga</taxon>
        <taxon>Staphyliniformia</taxon>
        <taxon>Silphidae</taxon>
        <taxon>Nicrophorinae</taxon>
        <taxon>Nicrophorus</taxon>
    </lineage>
</organism>
<name>A0ABM1MPJ5_NICVS</name>
<dbReference type="GeneID" id="108562604"/>
<dbReference type="InterPro" id="IPR002993">
    <property type="entry name" value="ODC_AZ"/>
</dbReference>
<comment type="similarity">
    <text evidence="1">Belongs to the ODC antizyme family.</text>
</comment>
<keyword evidence="5" id="KW-1185">Reference proteome</keyword>
<evidence type="ECO:0000313" key="5">
    <source>
        <dbReference type="Proteomes" id="UP000695000"/>
    </source>
</evidence>
<keyword evidence="4" id="KW-0688">Ribosomal frameshifting</keyword>
<reference evidence="6" key="1">
    <citation type="submission" date="2025-08" db="UniProtKB">
        <authorList>
            <consortium name="RefSeq"/>
        </authorList>
    </citation>
    <scope>IDENTIFICATION</scope>
    <source>
        <tissue evidence="6">Whole Larva</tissue>
    </source>
</reference>
<dbReference type="Pfam" id="PF02100">
    <property type="entry name" value="ODC_AZ"/>
    <property type="match status" value="1"/>
</dbReference>
<dbReference type="Proteomes" id="UP000695000">
    <property type="component" value="Unplaced"/>
</dbReference>
<sequence length="186" mass="20148">MFISASEALNSDSTESNISSNLFNEAMPALIKTNQLESFMLSSKRSADSESSPAASLSSSMSLGAGPLWWSDAPGPTRGAPPPLRLTFRTGRQPWDAVLRGRTLYIALPPCMLPEGSREAFVSLLEAAEDKLNCQHVVVVFSSDRSDRSMLIRTFMFLGFAVLSPTSPIVPPTQATGNICMLYNIE</sequence>